<protein>
    <recommendedName>
        <fullName evidence="1">Glyoxalase</fullName>
    </recommendedName>
</protein>
<dbReference type="EMBL" id="JACJFM010000021">
    <property type="protein sequence ID" value="MBB1487994.1"/>
    <property type="molecule type" value="Genomic_DNA"/>
</dbReference>
<evidence type="ECO:0000313" key="4">
    <source>
        <dbReference type="Proteomes" id="UP000565262"/>
    </source>
</evidence>
<dbReference type="CDD" id="cd03133">
    <property type="entry name" value="GATase1_ES1"/>
    <property type="match status" value="1"/>
</dbReference>
<dbReference type="AlphaFoldDB" id="A0A839ITM2"/>
<comment type="caution">
    <text evidence="3">The sequence shown here is derived from an EMBL/GenBank/DDBJ whole genome shotgun (WGS) entry which is preliminary data.</text>
</comment>
<dbReference type="InterPro" id="IPR026041">
    <property type="entry name" value="ElbB"/>
</dbReference>
<dbReference type="NCBIfam" id="NF008747">
    <property type="entry name" value="PRK11780.1"/>
    <property type="match status" value="1"/>
</dbReference>
<keyword evidence="1 3" id="KW-0456">Lyase</keyword>
<dbReference type="InterPro" id="IPR029062">
    <property type="entry name" value="Class_I_gatase-like"/>
</dbReference>
<comment type="function">
    <text evidence="1">Displays glyoxalase activity, catalyzing the conversion of glyoxal to glycolate.</text>
</comment>
<dbReference type="Gene3D" id="3.40.50.880">
    <property type="match status" value="1"/>
</dbReference>
<accession>A0A839ITM2</accession>
<dbReference type="Proteomes" id="UP000565262">
    <property type="component" value="Unassembled WGS sequence"/>
</dbReference>
<dbReference type="PIRSF" id="PIRSF006320">
    <property type="entry name" value="Elb2"/>
    <property type="match status" value="1"/>
</dbReference>
<evidence type="ECO:0000256" key="1">
    <source>
        <dbReference type="PIRNR" id="PIRNR006320"/>
    </source>
</evidence>
<comment type="catalytic activity">
    <reaction evidence="1">
        <text>glyoxal + H2O = glycolate + H(+)</text>
        <dbReference type="Rhea" id="RHEA:51672"/>
        <dbReference type="ChEBI" id="CHEBI:15377"/>
        <dbReference type="ChEBI" id="CHEBI:15378"/>
        <dbReference type="ChEBI" id="CHEBI:29805"/>
        <dbReference type="ChEBI" id="CHEBI:34779"/>
    </reaction>
</comment>
<sequence length="219" mass="23631">MQNKKIAVVISGCGVFDGAEIYETALTMLRLDQQDAEVTCFAPDTEQMHVINHLTGEPMEEKRNVLTEASRINRGQVSPLTEARADDFDAVIVPGGFGVAKNLSDFAVEGSGCRIRPEFSELLQSFHSQKKPIGLVCIAPALIPRILNAGVSCTIGHDAATAGEIDRMGGVHISCNVDEIVIDHEHRVVTTPAYMEANRISDAAKGIFKLVDKVLDMAG</sequence>
<reference evidence="3 4" key="1">
    <citation type="submission" date="2020-08" db="EMBL/GenBank/DDBJ databases">
        <title>Oceanospirillum sp. nov. isolated from marine sediment.</title>
        <authorList>
            <person name="Ji X."/>
        </authorList>
    </citation>
    <scope>NUCLEOTIDE SEQUENCE [LARGE SCALE GENOMIC DNA]</scope>
    <source>
        <strain evidence="3 4">D5</strain>
    </source>
</reference>
<evidence type="ECO:0000259" key="2">
    <source>
        <dbReference type="Pfam" id="PF01965"/>
    </source>
</evidence>
<proteinExistence type="inferred from homology"/>
<dbReference type="PANTHER" id="PTHR10224:SF12">
    <property type="entry name" value="GLYOXALASE ELBB"/>
    <property type="match status" value="1"/>
</dbReference>
<dbReference type="RefSeq" id="WP_182809768.1">
    <property type="nucleotide sequence ID" value="NZ_JACJFM010000021.1"/>
</dbReference>
<evidence type="ECO:0000313" key="3">
    <source>
        <dbReference type="EMBL" id="MBB1487994.1"/>
    </source>
</evidence>
<comment type="similarity">
    <text evidence="1">Belongs to the peptidase C56 family.</text>
</comment>
<name>A0A839ITM2_9GAMM</name>
<organism evidence="3 4">
    <name type="scientific">Oceanospirillum sediminis</name>
    <dbReference type="NCBI Taxonomy" id="2760088"/>
    <lineage>
        <taxon>Bacteria</taxon>
        <taxon>Pseudomonadati</taxon>
        <taxon>Pseudomonadota</taxon>
        <taxon>Gammaproteobacteria</taxon>
        <taxon>Oceanospirillales</taxon>
        <taxon>Oceanospirillaceae</taxon>
        <taxon>Oceanospirillum</taxon>
    </lineage>
</organism>
<feature type="domain" description="DJ-1/PfpI" evidence="2">
    <location>
        <begin position="15"/>
        <end position="143"/>
    </location>
</feature>
<dbReference type="PANTHER" id="PTHR10224">
    <property type="entry name" value="ES1 PROTEIN HOMOLOG, MITOCHONDRIAL"/>
    <property type="match status" value="1"/>
</dbReference>
<dbReference type="Pfam" id="PF01965">
    <property type="entry name" value="DJ-1_PfpI"/>
    <property type="match status" value="1"/>
</dbReference>
<dbReference type="GO" id="GO:0016829">
    <property type="term" value="F:lyase activity"/>
    <property type="evidence" value="ECO:0007669"/>
    <property type="project" value="UniProtKB-UniRule"/>
</dbReference>
<dbReference type="SUPFAM" id="SSF52317">
    <property type="entry name" value="Class I glutamine amidotransferase-like"/>
    <property type="match status" value="1"/>
</dbReference>
<gene>
    <name evidence="3" type="primary">elbB</name>
    <name evidence="3" type="ORF">H4O21_15410</name>
</gene>
<keyword evidence="4" id="KW-1185">Reference proteome</keyword>
<dbReference type="InterPro" id="IPR002818">
    <property type="entry name" value="DJ-1/PfpI"/>
</dbReference>